<keyword evidence="6" id="KW-1185">Reference proteome</keyword>
<dbReference type="GO" id="GO:0008168">
    <property type="term" value="F:methyltransferase activity"/>
    <property type="evidence" value="ECO:0007669"/>
    <property type="project" value="UniProtKB-KW"/>
</dbReference>
<proteinExistence type="predicted"/>
<dbReference type="RefSeq" id="WP_344686149.1">
    <property type="nucleotide sequence ID" value="NZ_BAAAUX010000040.1"/>
</dbReference>
<accession>A0ABN3VMN2</accession>
<keyword evidence="2" id="KW-0808">Transferase</keyword>
<dbReference type="InterPro" id="IPR029063">
    <property type="entry name" value="SAM-dependent_MTases_sf"/>
</dbReference>
<evidence type="ECO:0000259" key="4">
    <source>
        <dbReference type="Pfam" id="PF13649"/>
    </source>
</evidence>
<dbReference type="EMBL" id="BAAAUX010000040">
    <property type="protein sequence ID" value="GAA2820195.1"/>
    <property type="molecule type" value="Genomic_DNA"/>
</dbReference>
<gene>
    <name evidence="5" type="ORF">GCM10010470_64390</name>
</gene>
<dbReference type="PANTHER" id="PTHR43464:SF19">
    <property type="entry name" value="UBIQUINONE BIOSYNTHESIS O-METHYLTRANSFERASE, MITOCHONDRIAL"/>
    <property type="match status" value="1"/>
</dbReference>
<dbReference type="InterPro" id="IPR041698">
    <property type="entry name" value="Methyltransf_25"/>
</dbReference>
<sequence>MHSNEVAAHYENLLAEHYTWMFGADFADLVRAQRDLLAGLGIRPEGEPSAALDLGCGSGVHSVALAELGFAVTGVDVSETLLAELADRAHPRVRGVHADLRDGLAGLAEPGTVQVVTCMGDTLPHLPDEDAVRRLLAESFALLAPGGRIVLTFRDLSVRLAGLDRFLPVRGDQDRVMTCFLEDEGEHVRVHDLVHVRTGSGWELRKSSYRKLRLSPGQIAGLLADIGFRVAEPVAAERGMWVVAAQRP</sequence>
<evidence type="ECO:0000256" key="2">
    <source>
        <dbReference type="ARBA" id="ARBA00022679"/>
    </source>
</evidence>
<reference evidence="5 6" key="1">
    <citation type="journal article" date="2019" name="Int. J. Syst. Evol. Microbiol.">
        <title>The Global Catalogue of Microorganisms (GCM) 10K type strain sequencing project: providing services to taxonomists for standard genome sequencing and annotation.</title>
        <authorList>
            <consortium name="The Broad Institute Genomics Platform"/>
            <consortium name="The Broad Institute Genome Sequencing Center for Infectious Disease"/>
            <person name="Wu L."/>
            <person name="Ma J."/>
        </authorList>
    </citation>
    <scope>NUCLEOTIDE SEQUENCE [LARGE SCALE GENOMIC DNA]</scope>
    <source>
        <strain evidence="5 6">JCM 9383</strain>
    </source>
</reference>
<dbReference type="SUPFAM" id="SSF53335">
    <property type="entry name" value="S-adenosyl-L-methionine-dependent methyltransferases"/>
    <property type="match status" value="1"/>
</dbReference>
<evidence type="ECO:0000313" key="5">
    <source>
        <dbReference type="EMBL" id="GAA2820195.1"/>
    </source>
</evidence>
<comment type="caution">
    <text evidence="5">The sequence shown here is derived from an EMBL/GenBank/DDBJ whole genome shotgun (WGS) entry which is preliminary data.</text>
</comment>
<dbReference type="Pfam" id="PF13649">
    <property type="entry name" value="Methyltransf_25"/>
    <property type="match status" value="1"/>
</dbReference>
<name>A0ABN3VMN2_9PSEU</name>
<evidence type="ECO:0000256" key="1">
    <source>
        <dbReference type="ARBA" id="ARBA00022603"/>
    </source>
</evidence>
<dbReference type="Gene3D" id="3.40.50.150">
    <property type="entry name" value="Vaccinia Virus protein VP39"/>
    <property type="match status" value="1"/>
</dbReference>
<keyword evidence="3" id="KW-0949">S-adenosyl-L-methionine</keyword>
<evidence type="ECO:0000313" key="6">
    <source>
        <dbReference type="Proteomes" id="UP001500979"/>
    </source>
</evidence>
<dbReference type="CDD" id="cd02440">
    <property type="entry name" value="AdoMet_MTases"/>
    <property type="match status" value="1"/>
</dbReference>
<dbReference type="Proteomes" id="UP001500979">
    <property type="component" value="Unassembled WGS sequence"/>
</dbReference>
<protein>
    <submittedName>
        <fullName evidence="5">Class I SAM-dependent methyltransferase</fullName>
    </submittedName>
</protein>
<organism evidence="5 6">
    <name type="scientific">Saccharopolyspora taberi</name>
    <dbReference type="NCBI Taxonomy" id="60895"/>
    <lineage>
        <taxon>Bacteria</taxon>
        <taxon>Bacillati</taxon>
        <taxon>Actinomycetota</taxon>
        <taxon>Actinomycetes</taxon>
        <taxon>Pseudonocardiales</taxon>
        <taxon>Pseudonocardiaceae</taxon>
        <taxon>Saccharopolyspora</taxon>
    </lineage>
</organism>
<feature type="domain" description="Methyltransferase" evidence="4">
    <location>
        <begin position="52"/>
        <end position="147"/>
    </location>
</feature>
<keyword evidence="1 5" id="KW-0489">Methyltransferase</keyword>
<dbReference type="PANTHER" id="PTHR43464">
    <property type="entry name" value="METHYLTRANSFERASE"/>
    <property type="match status" value="1"/>
</dbReference>
<dbReference type="GO" id="GO:0032259">
    <property type="term" value="P:methylation"/>
    <property type="evidence" value="ECO:0007669"/>
    <property type="project" value="UniProtKB-KW"/>
</dbReference>
<evidence type="ECO:0000256" key="3">
    <source>
        <dbReference type="ARBA" id="ARBA00022691"/>
    </source>
</evidence>